<evidence type="ECO:0000313" key="2">
    <source>
        <dbReference type="Proteomes" id="UP000823749"/>
    </source>
</evidence>
<name>A0AAV6IDJ0_9ERIC</name>
<protein>
    <submittedName>
        <fullName evidence="1">Uncharacterized protein</fullName>
    </submittedName>
</protein>
<gene>
    <name evidence="1" type="ORF">RHGRI_032268</name>
</gene>
<comment type="caution">
    <text evidence="1">The sequence shown here is derived from an EMBL/GenBank/DDBJ whole genome shotgun (WGS) entry which is preliminary data.</text>
</comment>
<accession>A0AAV6IDJ0</accession>
<organism evidence="1 2">
    <name type="scientific">Rhododendron griersonianum</name>
    <dbReference type="NCBI Taxonomy" id="479676"/>
    <lineage>
        <taxon>Eukaryota</taxon>
        <taxon>Viridiplantae</taxon>
        <taxon>Streptophyta</taxon>
        <taxon>Embryophyta</taxon>
        <taxon>Tracheophyta</taxon>
        <taxon>Spermatophyta</taxon>
        <taxon>Magnoliopsida</taxon>
        <taxon>eudicotyledons</taxon>
        <taxon>Gunneridae</taxon>
        <taxon>Pentapetalae</taxon>
        <taxon>asterids</taxon>
        <taxon>Ericales</taxon>
        <taxon>Ericaceae</taxon>
        <taxon>Ericoideae</taxon>
        <taxon>Rhodoreae</taxon>
        <taxon>Rhododendron</taxon>
    </lineage>
</organism>
<dbReference type="AlphaFoldDB" id="A0AAV6IDJ0"/>
<dbReference type="Proteomes" id="UP000823749">
    <property type="component" value="Chromosome 11"/>
</dbReference>
<evidence type="ECO:0000313" key="1">
    <source>
        <dbReference type="EMBL" id="KAG5525910.1"/>
    </source>
</evidence>
<sequence>MAGGQHTPQILHMIRSGVTGILAYTATIPAWKSLLFFGTGVLSLEGTEALKEWQGNWRENRRDPAAYLDRKISYLALELKVTEMGLKRYGKENKKA</sequence>
<proteinExistence type="predicted"/>
<keyword evidence="2" id="KW-1185">Reference proteome</keyword>
<dbReference type="EMBL" id="JACTNZ010000011">
    <property type="protein sequence ID" value="KAG5525910.1"/>
    <property type="molecule type" value="Genomic_DNA"/>
</dbReference>
<reference evidence="1" key="1">
    <citation type="submission" date="2020-08" db="EMBL/GenBank/DDBJ databases">
        <title>Plant Genome Project.</title>
        <authorList>
            <person name="Zhang R.-G."/>
        </authorList>
    </citation>
    <scope>NUCLEOTIDE SEQUENCE</scope>
    <source>
        <strain evidence="1">WSP0</strain>
        <tissue evidence="1">Leaf</tissue>
    </source>
</reference>